<dbReference type="InParanoid" id="A0A1X2HRG5"/>
<keyword evidence="1" id="KW-0812">Transmembrane</keyword>
<evidence type="ECO:0000313" key="3">
    <source>
        <dbReference type="Proteomes" id="UP000242180"/>
    </source>
</evidence>
<reference evidence="2 3" key="1">
    <citation type="submission" date="2016-07" db="EMBL/GenBank/DDBJ databases">
        <title>Pervasive Adenine N6-methylation of Active Genes in Fungi.</title>
        <authorList>
            <consortium name="DOE Joint Genome Institute"/>
            <person name="Mondo S.J."/>
            <person name="Dannebaum R.O."/>
            <person name="Kuo R.C."/>
            <person name="Labutti K."/>
            <person name="Haridas S."/>
            <person name="Kuo A."/>
            <person name="Salamov A."/>
            <person name="Ahrendt S.R."/>
            <person name="Lipzen A."/>
            <person name="Sullivan W."/>
            <person name="Andreopoulos W.B."/>
            <person name="Clum A."/>
            <person name="Lindquist E."/>
            <person name="Daum C."/>
            <person name="Ramamoorthy G.K."/>
            <person name="Gryganskyi A."/>
            <person name="Culley D."/>
            <person name="Magnuson J.K."/>
            <person name="James T.Y."/>
            <person name="O'Malley M.A."/>
            <person name="Stajich J.E."/>
            <person name="Spatafora J.W."/>
            <person name="Visel A."/>
            <person name="Grigoriev I.V."/>
        </authorList>
    </citation>
    <scope>NUCLEOTIDE SEQUENCE [LARGE SCALE GENOMIC DNA]</scope>
    <source>
        <strain evidence="2 3">NRRL 2496</strain>
    </source>
</reference>
<evidence type="ECO:0000313" key="2">
    <source>
        <dbReference type="EMBL" id="ORZ02159.1"/>
    </source>
</evidence>
<organism evidence="2 3">
    <name type="scientific">Syncephalastrum racemosum</name>
    <name type="common">Filamentous fungus</name>
    <dbReference type="NCBI Taxonomy" id="13706"/>
    <lineage>
        <taxon>Eukaryota</taxon>
        <taxon>Fungi</taxon>
        <taxon>Fungi incertae sedis</taxon>
        <taxon>Mucoromycota</taxon>
        <taxon>Mucoromycotina</taxon>
        <taxon>Mucoromycetes</taxon>
        <taxon>Mucorales</taxon>
        <taxon>Syncephalastraceae</taxon>
        <taxon>Syncephalastrum</taxon>
    </lineage>
</organism>
<feature type="transmembrane region" description="Helical" evidence="1">
    <location>
        <begin position="24"/>
        <end position="45"/>
    </location>
</feature>
<keyword evidence="3" id="KW-1185">Reference proteome</keyword>
<comment type="caution">
    <text evidence="2">The sequence shown here is derived from an EMBL/GenBank/DDBJ whole genome shotgun (WGS) entry which is preliminary data.</text>
</comment>
<protein>
    <submittedName>
        <fullName evidence="2">Uncharacterized protein</fullName>
    </submittedName>
</protein>
<evidence type="ECO:0000256" key="1">
    <source>
        <dbReference type="SAM" id="Phobius"/>
    </source>
</evidence>
<dbReference type="AlphaFoldDB" id="A0A1X2HRG5"/>
<dbReference type="Proteomes" id="UP000242180">
    <property type="component" value="Unassembled WGS sequence"/>
</dbReference>
<proteinExistence type="predicted"/>
<name>A0A1X2HRG5_SYNRA</name>
<sequence>MSAISFFNGKARNAFGKDEGRLAVPWNVGFLCVAGAIDFSLNIIFRDMITVTPTRIEQESKDERAKDEIGNKMASVTRAVRARGAVGVTAGRTLLGNRHSGGRQQGLLLWAGGRLGMAAHGRILRMHAI</sequence>
<keyword evidence="1" id="KW-1133">Transmembrane helix</keyword>
<accession>A0A1X2HRG5</accession>
<gene>
    <name evidence="2" type="ORF">BCR43DRAFT_481113</name>
</gene>
<dbReference type="EMBL" id="MCGN01000001">
    <property type="protein sequence ID" value="ORZ02159.1"/>
    <property type="molecule type" value="Genomic_DNA"/>
</dbReference>
<keyword evidence="1" id="KW-0472">Membrane</keyword>